<keyword evidence="2" id="KW-1185">Reference proteome</keyword>
<dbReference type="AlphaFoldDB" id="A0A0K2Y854"/>
<evidence type="ECO:0000313" key="1">
    <source>
        <dbReference type="EMBL" id="CRI33869.1"/>
    </source>
</evidence>
<reference evidence="2" key="1">
    <citation type="submission" date="2014-12" db="EMBL/GenBank/DDBJ databases">
        <authorList>
            <person name="Smet A."/>
        </authorList>
    </citation>
    <scope>NUCLEOTIDE SEQUENCE [LARGE SCALE GENOMIC DNA]</scope>
</reference>
<dbReference type="GeneID" id="76196520"/>
<accession>A0A0K2Y854</accession>
<organism evidence="1 2">
    <name type="scientific">Helicobacter heilmannii</name>
    <dbReference type="NCBI Taxonomy" id="35817"/>
    <lineage>
        <taxon>Bacteria</taxon>
        <taxon>Pseudomonadati</taxon>
        <taxon>Campylobacterota</taxon>
        <taxon>Epsilonproteobacteria</taxon>
        <taxon>Campylobacterales</taxon>
        <taxon>Helicobacteraceae</taxon>
        <taxon>Helicobacter</taxon>
    </lineage>
</organism>
<gene>
    <name evidence="1" type="ORF">HHE01_15550</name>
</gene>
<dbReference type="Proteomes" id="UP000046090">
    <property type="component" value="Unassembled WGS sequence"/>
</dbReference>
<proteinExistence type="predicted"/>
<dbReference type="InterPro" id="IPR002718">
    <property type="entry name" value="OMP_Helicobacter"/>
</dbReference>
<dbReference type="Pfam" id="PF01856">
    <property type="entry name" value="HP_OMP"/>
    <property type="match status" value="1"/>
</dbReference>
<dbReference type="EMBL" id="CDMK01000001">
    <property type="protein sequence ID" value="CRI33869.1"/>
    <property type="molecule type" value="Genomic_DNA"/>
</dbReference>
<dbReference type="RefSeq" id="WP_015105920.1">
    <property type="nucleotide sequence ID" value="NZ_AP026684.1"/>
</dbReference>
<name>A0A0K2Y854_HELHE</name>
<evidence type="ECO:0000313" key="2">
    <source>
        <dbReference type="Proteomes" id="UP000046090"/>
    </source>
</evidence>
<sequence length="343" mass="38146">MLKKFLLVGLAMHPLCAVKNHIFTGARFGMAQNFKSTFANQLSMSNPSTLPDNNSVYACPDNLCKNNEIVGFYKPSSNKSANFAFTYTLGDELFFDKFGISGIRFYGDIEYANANLGRRYKVQNKGGLNYNPQNIKAIDSATGQVIPTTTTDPTTGQVTYSTPQGYSSPCAALTSANPLGLCPTPTPQEVLLSRPAHMVTLGLNVDVFLNLPIDIWLRKRHPKMMFFKMGIFVGGGVEYAMLWSDNFNNQALSALGGNSLGKGHIDKTRFFAAGNGFYVNVGYQLYLGQHNRFNLGWKLPYYSITAHNWYNYGNTNPGTQQTIKQTLSITRQSQFYVSYAYLF</sequence>
<protein>
    <submittedName>
        <fullName evidence="1">Probable outer membrane protein</fullName>
    </submittedName>
</protein>